<dbReference type="GO" id="GO:0005783">
    <property type="term" value="C:endoplasmic reticulum"/>
    <property type="evidence" value="ECO:0007669"/>
    <property type="project" value="TreeGrafter"/>
</dbReference>
<accession>A0A8S3ZRP1</accession>
<gene>
    <name evidence="4" type="ORF">CUNI_LOCUS17722</name>
</gene>
<reference evidence="4" key="1">
    <citation type="submission" date="2021-04" db="EMBL/GenBank/DDBJ databases">
        <authorList>
            <consortium name="Molecular Ecology Group"/>
        </authorList>
    </citation>
    <scope>NUCLEOTIDE SEQUENCE</scope>
</reference>
<proteinExistence type="predicted"/>
<dbReference type="Pfam" id="PF13899">
    <property type="entry name" value="Thioredoxin_7"/>
    <property type="match status" value="1"/>
</dbReference>
<dbReference type="AlphaFoldDB" id="A0A8S3ZRP1"/>
<organism evidence="4 5">
    <name type="scientific">Candidula unifasciata</name>
    <dbReference type="NCBI Taxonomy" id="100452"/>
    <lineage>
        <taxon>Eukaryota</taxon>
        <taxon>Metazoa</taxon>
        <taxon>Spiralia</taxon>
        <taxon>Lophotrochozoa</taxon>
        <taxon>Mollusca</taxon>
        <taxon>Gastropoda</taxon>
        <taxon>Heterobranchia</taxon>
        <taxon>Euthyneura</taxon>
        <taxon>Panpulmonata</taxon>
        <taxon>Eupulmonata</taxon>
        <taxon>Stylommatophora</taxon>
        <taxon>Helicina</taxon>
        <taxon>Helicoidea</taxon>
        <taxon>Geomitridae</taxon>
        <taxon>Candidula</taxon>
    </lineage>
</organism>
<evidence type="ECO:0000259" key="3">
    <source>
        <dbReference type="PROSITE" id="PS51352"/>
    </source>
</evidence>
<dbReference type="Gene3D" id="3.40.30.10">
    <property type="entry name" value="Glutaredoxin"/>
    <property type="match status" value="1"/>
</dbReference>
<comment type="caution">
    <text evidence="4">The sequence shown here is derived from an EMBL/GenBank/DDBJ whole genome shotgun (WGS) entry which is preliminary data.</text>
</comment>
<dbReference type="InterPro" id="IPR013766">
    <property type="entry name" value="Thioredoxin_domain"/>
</dbReference>
<name>A0A8S3ZRP1_9EUPU</name>
<dbReference type="SUPFAM" id="SSF52833">
    <property type="entry name" value="Thioredoxin-like"/>
    <property type="match status" value="1"/>
</dbReference>
<protein>
    <recommendedName>
        <fullName evidence="3">Thioredoxin domain-containing protein</fullName>
    </recommendedName>
</protein>
<sequence length="158" mass="17881">MNAFISGAASLFFGSVSAASDKVKTWGRNIKWVSLKEGQQMAREQRKPAMIVFHKPWCRACKALRPRFANSQDIEHLASDFVMISVEEDDSPKSSDLSPDGAYIPRILFLDPSGNVMKHVTAKGTEGYKYYYNETKSIVDSMKQVLKQTTNPRHYKTK</sequence>
<dbReference type="OrthoDB" id="262308at2759"/>
<dbReference type="PANTHER" id="PTHR15337">
    <property type="entry name" value="ANTERIOR GRADIENT PROTEIN-RELATED"/>
    <property type="match status" value="1"/>
</dbReference>
<dbReference type="Proteomes" id="UP000678393">
    <property type="component" value="Unassembled WGS sequence"/>
</dbReference>
<dbReference type="PANTHER" id="PTHR15337:SF11">
    <property type="entry name" value="THIOREDOXIN DOMAIN-CONTAINING PROTEIN"/>
    <property type="match status" value="1"/>
</dbReference>
<dbReference type="PROSITE" id="PS51352">
    <property type="entry name" value="THIOREDOXIN_2"/>
    <property type="match status" value="1"/>
</dbReference>
<dbReference type="InterPro" id="IPR036249">
    <property type="entry name" value="Thioredoxin-like_sf"/>
</dbReference>
<evidence type="ECO:0000313" key="5">
    <source>
        <dbReference type="Proteomes" id="UP000678393"/>
    </source>
</evidence>
<feature type="signal peptide" evidence="2">
    <location>
        <begin position="1"/>
        <end position="18"/>
    </location>
</feature>
<feature type="domain" description="Thioredoxin" evidence="3">
    <location>
        <begin position="3"/>
        <end position="144"/>
    </location>
</feature>
<feature type="chain" id="PRO_5035821660" description="Thioredoxin domain-containing protein" evidence="2">
    <location>
        <begin position="19"/>
        <end position="158"/>
    </location>
</feature>
<evidence type="ECO:0000313" key="4">
    <source>
        <dbReference type="EMBL" id="CAG5132164.1"/>
    </source>
</evidence>
<dbReference type="InterPro" id="IPR051099">
    <property type="entry name" value="AGR/TXD"/>
</dbReference>
<keyword evidence="1 2" id="KW-0732">Signal</keyword>
<dbReference type="EMBL" id="CAJHNH020005124">
    <property type="protein sequence ID" value="CAG5132164.1"/>
    <property type="molecule type" value="Genomic_DNA"/>
</dbReference>
<evidence type="ECO:0000256" key="1">
    <source>
        <dbReference type="ARBA" id="ARBA00022729"/>
    </source>
</evidence>
<evidence type="ECO:0000256" key="2">
    <source>
        <dbReference type="SAM" id="SignalP"/>
    </source>
</evidence>
<keyword evidence="5" id="KW-1185">Reference proteome</keyword>